<dbReference type="InterPro" id="IPR018770">
    <property type="entry name" value="ChloroindolylP_hydrolase"/>
</dbReference>
<keyword evidence="4" id="KW-1185">Reference proteome</keyword>
<keyword evidence="2" id="KW-0472">Membrane</keyword>
<sequence length="208" mass="24355">MKKLSFSIIRFLLAFSVTMILFLSLIISGTTDFWFSLLIGILGGVLSSLVIKWCQLRLFLKKCGLNYKEYIYIQKNLKEAKIKIKRLQKTQFKVRSLGAFKQIFELNRLSKRIFTIVTKQPNKYYQCEQFFFHHLDSAVELSEKYTFLSTQPLKEDHVVESLTETKKTLQNLNQSLNDDLLKVLSEDIDTLNFELDVAKRNNNLNIPK</sequence>
<comment type="caution">
    <text evidence="3">The sequence shown here is derived from an EMBL/GenBank/DDBJ whole genome shotgun (WGS) entry which is preliminary data.</text>
</comment>
<dbReference type="Pfam" id="PF10112">
    <property type="entry name" value="Halogen_Hydrol"/>
    <property type="match status" value="1"/>
</dbReference>
<dbReference type="EMBL" id="JAFBDZ010000001">
    <property type="protein sequence ID" value="MBM7584118.1"/>
    <property type="molecule type" value="Genomic_DNA"/>
</dbReference>
<feature type="transmembrane region" description="Helical" evidence="2">
    <location>
        <begin position="33"/>
        <end position="51"/>
    </location>
</feature>
<dbReference type="RefSeq" id="WP_205168308.1">
    <property type="nucleotide sequence ID" value="NZ_JAFBDZ010000001.1"/>
</dbReference>
<protein>
    <submittedName>
        <fullName evidence="3">5-bromo-4-chloroindolyl phosphate hydrolysis protein</fullName>
    </submittedName>
</protein>
<evidence type="ECO:0000313" key="3">
    <source>
        <dbReference type="EMBL" id="MBM7584118.1"/>
    </source>
</evidence>
<keyword evidence="2" id="KW-1133">Transmembrane helix</keyword>
<evidence type="ECO:0000256" key="1">
    <source>
        <dbReference type="SAM" id="Coils"/>
    </source>
</evidence>
<feature type="transmembrane region" description="Helical" evidence="2">
    <location>
        <begin position="7"/>
        <end position="27"/>
    </location>
</feature>
<evidence type="ECO:0000256" key="2">
    <source>
        <dbReference type="SAM" id="Phobius"/>
    </source>
</evidence>
<keyword evidence="2" id="KW-0812">Transmembrane</keyword>
<dbReference type="Proteomes" id="UP001646157">
    <property type="component" value="Unassembled WGS sequence"/>
</dbReference>
<proteinExistence type="predicted"/>
<name>A0ABS2N8D3_9BACI</name>
<evidence type="ECO:0000313" key="4">
    <source>
        <dbReference type="Proteomes" id="UP001646157"/>
    </source>
</evidence>
<reference evidence="3 4" key="1">
    <citation type="submission" date="2021-01" db="EMBL/GenBank/DDBJ databases">
        <title>Genomic Encyclopedia of Type Strains, Phase IV (KMG-IV): sequencing the most valuable type-strain genomes for metagenomic binning, comparative biology and taxonomic classification.</title>
        <authorList>
            <person name="Goeker M."/>
        </authorList>
    </citation>
    <scope>NUCLEOTIDE SEQUENCE [LARGE SCALE GENOMIC DNA]</scope>
    <source>
        <strain evidence="3 4">DSM 24834</strain>
    </source>
</reference>
<keyword evidence="1" id="KW-0175">Coiled coil</keyword>
<accession>A0ABS2N8D3</accession>
<organism evidence="3 4">
    <name type="scientific">Rossellomorea pakistanensis</name>
    <dbReference type="NCBI Taxonomy" id="992288"/>
    <lineage>
        <taxon>Bacteria</taxon>
        <taxon>Bacillati</taxon>
        <taxon>Bacillota</taxon>
        <taxon>Bacilli</taxon>
        <taxon>Bacillales</taxon>
        <taxon>Bacillaceae</taxon>
        <taxon>Rossellomorea</taxon>
    </lineage>
</organism>
<gene>
    <name evidence="3" type="ORF">JOC86_000655</name>
</gene>
<feature type="coiled-coil region" evidence="1">
    <location>
        <begin position="159"/>
        <end position="201"/>
    </location>
</feature>